<dbReference type="PANTHER" id="PTHR31365:SF18">
    <property type="match status" value="1"/>
</dbReference>
<reference evidence="2" key="2">
    <citation type="submission" date="2017-06" db="EMBL/GenBank/DDBJ databases">
        <title>WGS assembly of Brachypodium distachyon.</title>
        <authorList>
            <consortium name="The International Brachypodium Initiative"/>
            <person name="Lucas S."/>
            <person name="Harmon-Smith M."/>
            <person name="Lail K."/>
            <person name="Tice H."/>
            <person name="Grimwood J."/>
            <person name="Bruce D."/>
            <person name="Barry K."/>
            <person name="Shu S."/>
            <person name="Lindquist E."/>
            <person name="Wang M."/>
            <person name="Pitluck S."/>
            <person name="Vogel J.P."/>
            <person name="Garvin D.F."/>
            <person name="Mockler T.C."/>
            <person name="Schmutz J."/>
            <person name="Rokhsar D."/>
            <person name="Bevan M.W."/>
        </authorList>
    </citation>
    <scope>NUCLEOTIDE SEQUENCE</scope>
    <source>
        <strain evidence="2">Bd21</strain>
    </source>
</reference>
<dbReference type="OrthoDB" id="693363at2759"/>
<keyword evidence="4" id="KW-1185">Reference proteome</keyword>
<feature type="compositionally biased region" description="Basic and acidic residues" evidence="1">
    <location>
        <begin position="176"/>
        <end position="205"/>
    </location>
</feature>
<dbReference type="ExpressionAtlas" id="A0A2K2CVV6">
    <property type="expression patterns" value="baseline"/>
</dbReference>
<dbReference type="Proteomes" id="UP000008810">
    <property type="component" value="Chromosome 3"/>
</dbReference>
<evidence type="ECO:0000313" key="4">
    <source>
        <dbReference type="Proteomes" id="UP000008810"/>
    </source>
</evidence>
<evidence type="ECO:0000313" key="3">
    <source>
        <dbReference type="EnsemblPlants" id="PNT66156"/>
    </source>
</evidence>
<accession>A0A2K2CVV6</accession>
<dbReference type="EnsemblPlants" id="PNT66156">
    <property type="protein sequence ID" value="PNT66156"/>
    <property type="gene ID" value="BRADI_3g07897v3"/>
</dbReference>
<proteinExistence type="predicted"/>
<sequence>MIPGNDVLLDDPSIKLGILIIGHEVPSVMGLLYLCMIWGGQLHEWSGSLFVCASFWETESEDDGLDVDMGDDEPEEPEHRHEVDVPSEPEVKISAAMPVHSKDTEKQLSKKELKKKELAELDAVLAELGISENATKVDVTSKSERKAGEQNGDWDKNGLPVPPESKNSKKKKLKKDKPTKDSKEQPNEVDSSKDHGEAADTKSDEEATAVDVKEKMKKIAAAKKKKSSKEVDAAAKHAAIEAAARSAKLAAAKKKEKNHYNQQPVR</sequence>
<reference evidence="3" key="3">
    <citation type="submission" date="2018-08" db="UniProtKB">
        <authorList>
            <consortium name="EnsemblPlants"/>
        </authorList>
    </citation>
    <scope>IDENTIFICATION</scope>
    <source>
        <strain evidence="3">cv. Bd21</strain>
    </source>
</reference>
<feature type="region of interest" description="Disordered" evidence="1">
    <location>
        <begin position="129"/>
        <end position="212"/>
    </location>
</feature>
<organism evidence="2">
    <name type="scientific">Brachypodium distachyon</name>
    <name type="common">Purple false brome</name>
    <name type="synonym">Trachynia distachya</name>
    <dbReference type="NCBI Taxonomy" id="15368"/>
    <lineage>
        <taxon>Eukaryota</taxon>
        <taxon>Viridiplantae</taxon>
        <taxon>Streptophyta</taxon>
        <taxon>Embryophyta</taxon>
        <taxon>Tracheophyta</taxon>
        <taxon>Spermatophyta</taxon>
        <taxon>Magnoliopsida</taxon>
        <taxon>Liliopsida</taxon>
        <taxon>Poales</taxon>
        <taxon>Poaceae</taxon>
        <taxon>BOP clade</taxon>
        <taxon>Pooideae</taxon>
        <taxon>Stipodae</taxon>
        <taxon>Brachypodieae</taxon>
        <taxon>Brachypodium</taxon>
    </lineage>
</organism>
<reference evidence="2 3" key="1">
    <citation type="journal article" date="2010" name="Nature">
        <title>Genome sequencing and analysis of the model grass Brachypodium distachyon.</title>
        <authorList>
            <consortium name="International Brachypodium Initiative"/>
        </authorList>
    </citation>
    <scope>NUCLEOTIDE SEQUENCE [LARGE SCALE GENOMIC DNA]</scope>
    <source>
        <strain evidence="2">Bd21</strain>
        <strain evidence="3">cv. Bd21</strain>
    </source>
</reference>
<evidence type="ECO:0000256" key="1">
    <source>
        <dbReference type="SAM" id="MobiDB-lite"/>
    </source>
</evidence>
<dbReference type="AlphaFoldDB" id="A0A2K2CVV6"/>
<name>A0A2K2CVV6_BRADI</name>
<dbReference type="Gramene" id="PNT66156">
    <property type="protein sequence ID" value="PNT66156"/>
    <property type="gene ID" value="BRADI_3g07897v3"/>
</dbReference>
<feature type="region of interest" description="Disordered" evidence="1">
    <location>
        <begin position="62"/>
        <end position="110"/>
    </location>
</feature>
<dbReference type="PANTHER" id="PTHR31365">
    <property type="entry name" value="EXPRESSED PROTEIN"/>
    <property type="match status" value="1"/>
</dbReference>
<feature type="compositionally biased region" description="Acidic residues" evidence="1">
    <location>
        <begin position="62"/>
        <end position="76"/>
    </location>
</feature>
<feature type="compositionally biased region" description="Basic and acidic residues" evidence="1">
    <location>
        <begin position="100"/>
        <end position="110"/>
    </location>
</feature>
<feature type="region of interest" description="Disordered" evidence="1">
    <location>
        <begin position="246"/>
        <end position="266"/>
    </location>
</feature>
<feature type="compositionally biased region" description="Basic and acidic residues" evidence="1">
    <location>
        <begin position="139"/>
        <end position="156"/>
    </location>
</feature>
<dbReference type="EMBL" id="CM000882">
    <property type="protein sequence ID" value="PNT66156.1"/>
    <property type="molecule type" value="Genomic_DNA"/>
</dbReference>
<gene>
    <name evidence="3" type="primary">LOC100837268</name>
    <name evidence="2" type="ORF">BRADI_3g07897v3</name>
</gene>
<evidence type="ECO:0000313" key="2">
    <source>
        <dbReference type="EMBL" id="PNT66156.1"/>
    </source>
</evidence>
<protein>
    <submittedName>
        <fullName evidence="2 3">Uncharacterized protein</fullName>
    </submittedName>
</protein>